<evidence type="ECO:0000256" key="3">
    <source>
        <dbReference type="ARBA" id="ARBA00022741"/>
    </source>
</evidence>
<evidence type="ECO:0000256" key="7">
    <source>
        <dbReference type="ARBA" id="ARBA00023224"/>
    </source>
</evidence>
<dbReference type="FunFam" id="3.40.50.300:FF:003800">
    <property type="entry name" value="Guanine nucleotide-binding protein G(k) subunit alpha"/>
    <property type="match status" value="1"/>
</dbReference>
<evidence type="ECO:0000256" key="4">
    <source>
        <dbReference type="ARBA" id="ARBA00022842"/>
    </source>
</evidence>
<keyword evidence="6" id="KW-0564">Palmitate</keyword>
<evidence type="ECO:0000313" key="11">
    <source>
        <dbReference type="Proteomes" id="UP001432027"/>
    </source>
</evidence>
<keyword evidence="4" id="KW-0460">Magnesium</keyword>
<sequence length="108" mass="12752">FRVYDMGGQRSERSKWIHVFDDVNALICNVFFSEYDQTMRENNRKNRLIDALELYDGIITSTFFNKSSVILFLNKKDLFEVKIHQVPLNVCFESYKGCAKYEDGVKHI</sequence>
<evidence type="ECO:0000256" key="8">
    <source>
        <dbReference type="ARBA" id="ARBA00023288"/>
    </source>
</evidence>
<dbReference type="PRINTS" id="PR00318">
    <property type="entry name" value="GPROTEINA"/>
</dbReference>
<dbReference type="EMBL" id="BTSX01000004">
    <property type="protein sequence ID" value="GMS92151.1"/>
    <property type="molecule type" value="Genomic_DNA"/>
</dbReference>
<evidence type="ECO:0000256" key="1">
    <source>
        <dbReference type="ARBA" id="ARBA00022707"/>
    </source>
</evidence>
<keyword evidence="5 9" id="KW-0342">GTP-binding</keyword>
<dbReference type="Proteomes" id="UP001432027">
    <property type="component" value="Unassembled WGS sequence"/>
</dbReference>
<dbReference type="GO" id="GO:0005834">
    <property type="term" value="C:heterotrimeric G-protein complex"/>
    <property type="evidence" value="ECO:0007669"/>
    <property type="project" value="TreeGrafter"/>
</dbReference>
<protein>
    <recommendedName>
        <fullName evidence="12">ADP ribosylation factor</fullName>
    </recommendedName>
</protein>
<dbReference type="PANTHER" id="PTHR10218">
    <property type="entry name" value="GTP-BINDING PROTEIN ALPHA SUBUNIT"/>
    <property type="match status" value="1"/>
</dbReference>
<evidence type="ECO:0000256" key="9">
    <source>
        <dbReference type="PIRSR" id="PIRSR601019-1"/>
    </source>
</evidence>
<dbReference type="GO" id="GO:0031683">
    <property type="term" value="F:G-protein beta/gamma-subunit complex binding"/>
    <property type="evidence" value="ECO:0007669"/>
    <property type="project" value="InterPro"/>
</dbReference>
<evidence type="ECO:0008006" key="12">
    <source>
        <dbReference type="Google" id="ProtNLM"/>
    </source>
</evidence>
<evidence type="ECO:0000256" key="5">
    <source>
        <dbReference type="ARBA" id="ARBA00023134"/>
    </source>
</evidence>
<feature type="non-terminal residue" evidence="10">
    <location>
        <position position="1"/>
    </location>
</feature>
<reference evidence="10" key="1">
    <citation type="submission" date="2023-10" db="EMBL/GenBank/DDBJ databases">
        <title>Genome assembly of Pristionchus species.</title>
        <authorList>
            <person name="Yoshida K."/>
            <person name="Sommer R.J."/>
        </authorList>
    </citation>
    <scope>NUCLEOTIDE SEQUENCE</scope>
    <source>
        <strain evidence="10">RS0144</strain>
    </source>
</reference>
<dbReference type="Gene3D" id="3.40.50.300">
    <property type="entry name" value="P-loop containing nucleotide triphosphate hydrolases"/>
    <property type="match status" value="1"/>
</dbReference>
<dbReference type="InterPro" id="IPR027417">
    <property type="entry name" value="P-loop_NTPase"/>
</dbReference>
<evidence type="ECO:0000313" key="10">
    <source>
        <dbReference type="EMBL" id="GMS92151.1"/>
    </source>
</evidence>
<keyword evidence="3 9" id="KW-0547">Nucleotide-binding</keyword>
<dbReference type="GO" id="GO:0003924">
    <property type="term" value="F:GTPase activity"/>
    <property type="evidence" value="ECO:0007669"/>
    <property type="project" value="InterPro"/>
</dbReference>
<dbReference type="InterPro" id="IPR001019">
    <property type="entry name" value="Gprotein_alpha_su"/>
</dbReference>
<organism evidence="10 11">
    <name type="scientific">Pristionchus entomophagus</name>
    <dbReference type="NCBI Taxonomy" id="358040"/>
    <lineage>
        <taxon>Eukaryota</taxon>
        <taxon>Metazoa</taxon>
        <taxon>Ecdysozoa</taxon>
        <taxon>Nematoda</taxon>
        <taxon>Chromadorea</taxon>
        <taxon>Rhabditida</taxon>
        <taxon>Rhabditina</taxon>
        <taxon>Diplogasteromorpha</taxon>
        <taxon>Diplogasteroidea</taxon>
        <taxon>Neodiplogasteridae</taxon>
        <taxon>Pristionchus</taxon>
    </lineage>
</organism>
<evidence type="ECO:0000256" key="6">
    <source>
        <dbReference type="ARBA" id="ARBA00023139"/>
    </source>
</evidence>
<keyword evidence="2" id="KW-0479">Metal-binding</keyword>
<evidence type="ECO:0000256" key="2">
    <source>
        <dbReference type="ARBA" id="ARBA00022723"/>
    </source>
</evidence>
<dbReference type="GO" id="GO:0001664">
    <property type="term" value="F:G protein-coupled receptor binding"/>
    <property type="evidence" value="ECO:0007669"/>
    <property type="project" value="TreeGrafter"/>
</dbReference>
<dbReference type="AlphaFoldDB" id="A0AAV5TGI6"/>
<keyword evidence="1" id="KW-0519">Myristate</keyword>
<proteinExistence type="predicted"/>
<gene>
    <name evidence="10" type="ORF">PENTCL1PPCAC_14326</name>
</gene>
<keyword evidence="7" id="KW-0807">Transducer</keyword>
<keyword evidence="8" id="KW-0449">Lipoprotein</keyword>
<dbReference type="GO" id="GO:0005737">
    <property type="term" value="C:cytoplasm"/>
    <property type="evidence" value="ECO:0007669"/>
    <property type="project" value="TreeGrafter"/>
</dbReference>
<dbReference type="GO" id="GO:0007188">
    <property type="term" value="P:adenylate cyclase-modulating G protein-coupled receptor signaling pathway"/>
    <property type="evidence" value="ECO:0007669"/>
    <property type="project" value="TreeGrafter"/>
</dbReference>
<dbReference type="SMART" id="SM00275">
    <property type="entry name" value="G_alpha"/>
    <property type="match status" value="1"/>
</dbReference>
<comment type="caution">
    <text evidence="10">The sequence shown here is derived from an EMBL/GenBank/DDBJ whole genome shotgun (WGS) entry which is preliminary data.</text>
</comment>
<dbReference type="Pfam" id="PF00503">
    <property type="entry name" value="G-alpha"/>
    <property type="match status" value="1"/>
</dbReference>
<dbReference type="PANTHER" id="PTHR10218:SF225">
    <property type="entry name" value="GUANINE NUCLEOTIDE-BINDING PROTEIN ALPHA-10 SUBUNIT"/>
    <property type="match status" value="1"/>
</dbReference>
<dbReference type="GO" id="GO:0046872">
    <property type="term" value="F:metal ion binding"/>
    <property type="evidence" value="ECO:0007669"/>
    <property type="project" value="UniProtKB-KW"/>
</dbReference>
<keyword evidence="11" id="KW-1185">Reference proteome</keyword>
<name>A0AAV5TGI6_9BILA</name>
<accession>A0AAV5TGI6</accession>
<dbReference type="PROSITE" id="PS51882">
    <property type="entry name" value="G_ALPHA"/>
    <property type="match status" value="1"/>
</dbReference>
<dbReference type="GO" id="GO:0005525">
    <property type="term" value="F:GTP binding"/>
    <property type="evidence" value="ECO:0007669"/>
    <property type="project" value="UniProtKB-KW"/>
</dbReference>
<dbReference type="SUPFAM" id="SSF52540">
    <property type="entry name" value="P-loop containing nucleoside triphosphate hydrolases"/>
    <property type="match status" value="1"/>
</dbReference>
<feature type="binding site" evidence="9">
    <location>
        <begin position="74"/>
        <end position="77"/>
    </location>
    <ligand>
        <name>GTP</name>
        <dbReference type="ChEBI" id="CHEBI:37565"/>
    </ligand>
</feature>
<feature type="binding site" evidence="9">
    <location>
        <begin position="5"/>
        <end position="9"/>
    </location>
    <ligand>
        <name>GTP</name>
        <dbReference type="ChEBI" id="CHEBI:37565"/>
    </ligand>
</feature>